<proteinExistence type="predicted"/>
<accession>A0A3S2TQI8</accession>
<name>A0A3S2TQI8_9BURK</name>
<keyword evidence="1" id="KW-0472">Membrane</keyword>
<evidence type="ECO:0000313" key="2">
    <source>
        <dbReference type="EMBL" id="RVT54452.1"/>
    </source>
</evidence>
<keyword evidence="1" id="KW-0812">Transmembrane</keyword>
<reference evidence="2 3" key="1">
    <citation type="submission" date="2019-01" db="EMBL/GenBank/DDBJ databases">
        <authorList>
            <person name="Chen W.-M."/>
        </authorList>
    </citation>
    <scope>NUCLEOTIDE SEQUENCE [LARGE SCALE GENOMIC DNA]</scope>
    <source>
        <strain evidence="2 3">ICH-3</strain>
    </source>
</reference>
<dbReference type="OrthoDB" id="8689387at2"/>
<gene>
    <name evidence="2" type="ORF">ENE75_01475</name>
</gene>
<dbReference type="EMBL" id="SACT01000001">
    <property type="protein sequence ID" value="RVT54452.1"/>
    <property type="molecule type" value="Genomic_DNA"/>
</dbReference>
<dbReference type="Proteomes" id="UP000288178">
    <property type="component" value="Unassembled WGS sequence"/>
</dbReference>
<feature type="transmembrane region" description="Helical" evidence="1">
    <location>
        <begin position="6"/>
        <end position="24"/>
    </location>
</feature>
<dbReference type="AlphaFoldDB" id="A0A3S2TQI8"/>
<protein>
    <submittedName>
        <fullName evidence="2">Uncharacterized protein</fullName>
    </submittedName>
</protein>
<comment type="caution">
    <text evidence="2">The sequence shown here is derived from an EMBL/GenBank/DDBJ whole genome shotgun (WGS) entry which is preliminary data.</text>
</comment>
<evidence type="ECO:0000313" key="3">
    <source>
        <dbReference type="Proteomes" id="UP000288178"/>
    </source>
</evidence>
<keyword evidence="3" id="KW-1185">Reference proteome</keyword>
<keyword evidence="1" id="KW-1133">Transmembrane helix</keyword>
<sequence>MLMFRVVFGGLLVAGLLCFAMYVGTGQVVWRRRGIVIVKWTVVAGLGFFAVLVLERLAVML</sequence>
<feature type="transmembrane region" description="Helical" evidence="1">
    <location>
        <begin position="36"/>
        <end position="54"/>
    </location>
</feature>
<evidence type="ECO:0000256" key="1">
    <source>
        <dbReference type="SAM" id="Phobius"/>
    </source>
</evidence>
<organism evidence="2 3">
    <name type="scientific">Rubrivivax albus</name>
    <dbReference type="NCBI Taxonomy" id="2499835"/>
    <lineage>
        <taxon>Bacteria</taxon>
        <taxon>Pseudomonadati</taxon>
        <taxon>Pseudomonadota</taxon>
        <taxon>Betaproteobacteria</taxon>
        <taxon>Burkholderiales</taxon>
        <taxon>Sphaerotilaceae</taxon>
        <taxon>Rubrivivax</taxon>
    </lineage>
</organism>